<evidence type="ECO:0000313" key="6">
    <source>
        <dbReference type="Proteomes" id="UP000541810"/>
    </source>
</evidence>
<gene>
    <name evidence="5" type="ORF">HNQ40_002674</name>
</gene>
<dbReference type="AlphaFoldDB" id="A0A7X0H7U4"/>
<organism evidence="5 6">
    <name type="scientific">Algisphaera agarilytica</name>
    <dbReference type="NCBI Taxonomy" id="1385975"/>
    <lineage>
        <taxon>Bacteria</taxon>
        <taxon>Pseudomonadati</taxon>
        <taxon>Planctomycetota</taxon>
        <taxon>Phycisphaerae</taxon>
        <taxon>Phycisphaerales</taxon>
        <taxon>Phycisphaeraceae</taxon>
        <taxon>Algisphaera</taxon>
    </lineage>
</organism>
<reference evidence="5 6" key="1">
    <citation type="submission" date="2020-08" db="EMBL/GenBank/DDBJ databases">
        <title>Genomic Encyclopedia of Type Strains, Phase IV (KMG-IV): sequencing the most valuable type-strain genomes for metagenomic binning, comparative biology and taxonomic classification.</title>
        <authorList>
            <person name="Goeker M."/>
        </authorList>
    </citation>
    <scope>NUCLEOTIDE SEQUENCE [LARGE SCALE GENOMIC DNA]</scope>
    <source>
        <strain evidence="5 6">DSM 103725</strain>
    </source>
</reference>
<dbReference type="Proteomes" id="UP000541810">
    <property type="component" value="Unassembled WGS sequence"/>
</dbReference>
<dbReference type="GO" id="GO:0005524">
    <property type="term" value="F:ATP binding"/>
    <property type="evidence" value="ECO:0007669"/>
    <property type="project" value="UniProtKB-KW"/>
</dbReference>
<dbReference type="SMART" id="SM00382">
    <property type="entry name" value="AAA"/>
    <property type="match status" value="1"/>
</dbReference>
<keyword evidence="2 5" id="KW-0067">ATP-binding</keyword>
<dbReference type="PANTHER" id="PTHR43582:SF5">
    <property type="entry name" value="ABC TRANSPORTER"/>
    <property type="match status" value="1"/>
</dbReference>
<dbReference type="InterPro" id="IPR027417">
    <property type="entry name" value="P-loop_NTPase"/>
</dbReference>
<keyword evidence="1" id="KW-0547">Nucleotide-binding</keyword>
<accession>A0A7X0H7U4</accession>
<keyword evidence="6" id="KW-1185">Reference proteome</keyword>
<dbReference type="SUPFAM" id="SSF52540">
    <property type="entry name" value="P-loop containing nucleoside triphosphate hydrolases"/>
    <property type="match status" value="1"/>
</dbReference>
<evidence type="ECO:0000256" key="3">
    <source>
        <dbReference type="SAM" id="MobiDB-lite"/>
    </source>
</evidence>
<sequence>MESIPIATAAPDLDVNAPPAASAEPQATPAVQLTGLTHRYPKASRDAVSDLSLSIQPGEAFALLGPNGGGKTTTFRILATLLQPSATQPGAVQLFGQDVLANPAAARRMLGVVFQSPSLDIKLTARENLDCQARLHGLPRLESTPRIDEALARFDLTPRMHDAVETFSGGMKRKLEIAKALLHRPRLLLMDEPATGLDPAARRELWDHLADLRQRHDLTIAWTTHLMDEAEHADRLAVLASGQVLTVSTPGELKASLGSHVISVEPLHPDQLGTIRDQIDAAFGPWAPGKEPAVIQDTIRFEHEDGPAIVARIAEQLPGGVRRISVGQPTLEDAYLRLTQTPSS</sequence>
<dbReference type="Gene3D" id="3.40.50.300">
    <property type="entry name" value="P-loop containing nucleotide triphosphate hydrolases"/>
    <property type="match status" value="1"/>
</dbReference>
<dbReference type="RefSeq" id="WP_184678361.1">
    <property type="nucleotide sequence ID" value="NZ_JACHGY010000001.1"/>
</dbReference>
<evidence type="ECO:0000313" key="5">
    <source>
        <dbReference type="EMBL" id="MBB6430868.1"/>
    </source>
</evidence>
<comment type="caution">
    <text evidence="5">The sequence shown here is derived from an EMBL/GenBank/DDBJ whole genome shotgun (WGS) entry which is preliminary data.</text>
</comment>
<evidence type="ECO:0000256" key="2">
    <source>
        <dbReference type="ARBA" id="ARBA00022840"/>
    </source>
</evidence>
<dbReference type="InterPro" id="IPR017871">
    <property type="entry name" value="ABC_transporter-like_CS"/>
</dbReference>
<feature type="domain" description="ABC transporter" evidence="4">
    <location>
        <begin position="31"/>
        <end position="266"/>
    </location>
</feature>
<dbReference type="PROSITE" id="PS00211">
    <property type="entry name" value="ABC_TRANSPORTER_1"/>
    <property type="match status" value="1"/>
</dbReference>
<dbReference type="InterPro" id="IPR003593">
    <property type="entry name" value="AAA+_ATPase"/>
</dbReference>
<evidence type="ECO:0000256" key="1">
    <source>
        <dbReference type="ARBA" id="ARBA00022741"/>
    </source>
</evidence>
<protein>
    <submittedName>
        <fullName evidence="5">ABC-2 type transport system ATP-binding protein</fullName>
    </submittedName>
</protein>
<dbReference type="GO" id="GO:0016887">
    <property type="term" value="F:ATP hydrolysis activity"/>
    <property type="evidence" value="ECO:0007669"/>
    <property type="project" value="InterPro"/>
</dbReference>
<dbReference type="PROSITE" id="PS50893">
    <property type="entry name" value="ABC_TRANSPORTER_2"/>
    <property type="match status" value="1"/>
</dbReference>
<dbReference type="Pfam" id="PF00005">
    <property type="entry name" value="ABC_tran"/>
    <property type="match status" value="1"/>
</dbReference>
<evidence type="ECO:0000259" key="4">
    <source>
        <dbReference type="PROSITE" id="PS50893"/>
    </source>
</evidence>
<name>A0A7X0H7U4_9BACT</name>
<feature type="region of interest" description="Disordered" evidence="3">
    <location>
        <begin position="1"/>
        <end position="26"/>
    </location>
</feature>
<dbReference type="EMBL" id="JACHGY010000001">
    <property type="protein sequence ID" value="MBB6430868.1"/>
    <property type="molecule type" value="Genomic_DNA"/>
</dbReference>
<dbReference type="PANTHER" id="PTHR43582">
    <property type="entry name" value="LINEARMYCIN RESISTANCE ATP-BINDING PROTEIN LNRL"/>
    <property type="match status" value="1"/>
</dbReference>
<proteinExistence type="predicted"/>
<dbReference type="InterPro" id="IPR003439">
    <property type="entry name" value="ABC_transporter-like_ATP-bd"/>
</dbReference>